<evidence type="ECO:0000256" key="2">
    <source>
        <dbReference type="SAM" id="Phobius"/>
    </source>
</evidence>
<reference evidence="3 4" key="1">
    <citation type="journal article" date="2023" name="BMC Biol.">
        <title>The compact genome of the sponge Oopsacas minuta (Hexactinellida) is lacking key metazoan core genes.</title>
        <authorList>
            <person name="Santini S."/>
            <person name="Schenkelaars Q."/>
            <person name="Jourda C."/>
            <person name="Duchesne M."/>
            <person name="Belahbib H."/>
            <person name="Rocher C."/>
            <person name="Selva M."/>
            <person name="Riesgo A."/>
            <person name="Vervoort M."/>
            <person name="Leys S.P."/>
            <person name="Kodjabachian L."/>
            <person name="Le Bivic A."/>
            <person name="Borchiellini C."/>
            <person name="Claverie J.M."/>
            <person name="Renard E."/>
        </authorList>
    </citation>
    <scope>NUCLEOTIDE SEQUENCE [LARGE SCALE GENOMIC DNA]</scope>
    <source>
        <strain evidence="3">SPO-2</strain>
    </source>
</reference>
<keyword evidence="2" id="KW-0812">Transmembrane</keyword>
<keyword evidence="4" id="KW-1185">Reference proteome</keyword>
<dbReference type="GO" id="GO:0016491">
    <property type="term" value="F:oxidoreductase activity"/>
    <property type="evidence" value="ECO:0007669"/>
    <property type="project" value="UniProtKB-KW"/>
</dbReference>
<feature type="transmembrane region" description="Helical" evidence="2">
    <location>
        <begin position="17"/>
        <end position="37"/>
    </location>
</feature>
<dbReference type="Proteomes" id="UP001165289">
    <property type="component" value="Unassembled WGS sequence"/>
</dbReference>
<proteinExistence type="predicted"/>
<dbReference type="Pfam" id="PF00106">
    <property type="entry name" value="adh_short"/>
    <property type="match status" value="1"/>
</dbReference>
<evidence type="ECO:0000256" key="1">
    <source>
        <dbReference type="ARBA" id="ARBA00023002"/>
    </source>
</evidence>
<keyword evidence="2" id="KW-0472">Membrane</keyword>
<organism evidence="3 4">
    <name type="scientific">Oopsacas minuta</name>
    <dbReference type="NCBI Taxonomy" id="111878"/>
    <lineage>
        <taxon>Eukaryota</taxon>
        <taxon>Metazoa</taxon>
        <taxon>Porifera</taxon>
        <taxon>Hexactinellida</taxon>
        <taxon>Hexasterophora</taxon>
        <taxon>Lyssacinosida</taxon>
        <taxon>Leucopsacidae</taxon>
        <taxon>Oopsacas</taxon>
    </lineage>
</organism>
<dbReference type="Gene3D" id="3.40.50.720">
    <property type="entry name" value="NAD(P)-binding Rossmann-like Domain"/>
    <property type="match status" value="1"/>
</dbReference>
<dbReference type="AlphaFoldDB" id="A0AAV7KHY9"/>
<evidence type="ECO:0000313" key="3">
    <source>
        <dbReference type="EMBL" id="KAI6660987.1"/>
    </source>
</evidence>
<dbReference type="PANTHER" id="PTHR43157">
    <property type="entry name" value="PHOSPHATIDYLINOSITOL-GLYCAN BIOSYNTHESIS CLASS F PROTEIN-RELATED"/>
    <property type="match status" value="1"/>
</dbReference>
<name>A0AAV7KHY9_9METZ</name>
<dbReference type="InterPro" id="IPR002347">
    <property type="entry name" value="SDR_fam"/>
</dbReference>
<dbReference type="SUPFAM" id="SSF51735">
    <property type="entry name" value="NAD(P)-binding Rossmann-fold domains"/>
    <property type="match status" value="1"/>
</dbReference>
<evidence type="ECO:0000313" key="4">
    <source>
        <dbReference type="Proteomes" id="UP001165289"/>
    </source>
</evidence>
<keyword evidence="1" id="KW-0560">Oxidoreductase</keyword>
<comment type="caution">
    <text evidence="3">The sequence shown here is derived from an EMBL/GenBank/DDBJ whole genome shotgun (WGS) entry which is preliminary data.</text>
</comment>
<dbReference type="PRINTS" id="PR00081">
    <property type="entry name" value="GDHRDH"/>
</dbReference>
<dbReference type="PANTHER" id="PTHR43157:SF72">
    <property type="entry name" value="RETINOL DEHYDROGENASE 14"/>
    <property type="match status" value="1"/>
</dbReference>
<dbReference type="EMBL" id="JAKMXF010000022">
    <property type="protein sequence ID" value="KAI6660987.1"/>
    <property type="molecule type" value="Genomic_DNA"/>
</dbReference>
<accession>A0AAV7KHY9</accession>
<dbReference type="InterPro" id="IPR036291">
    <property type="entry name" value="NAD(P)-bd_dom_sf"/>
</dbReference>
<protein>
    <submittedName>
        <fullName evidence="3">Retinol dehydrogenase 13-like isoform X3</fullName>
    </submittedName>
</protein>
<keyword evidence="2" id="KW-1133">Transmembrane helix</keyword>
<gene>
    <name evidence="3" type="ORF">LOD99_13710</name>
</gene>
<sequence>MEGNSSQGIFSIFFNKYAIHTTCILGIGIILCVRRYFQGARCLSKVTLNGKTVVITGANSGVGKATAVELAKRGATLVLGCREVEKSQEALKEIKIQSGSNRIYMKKLDLSILTSVYEFSKEILNEFPEIHILVNNAAVMCPKEITVDRFDKQWSVNYLGHFLLTNLLLERLKASSPARIINLGSMIYADRLDFDDLMQDTDYDSMRAYQHTKLANCLFTTHLSSLLRDSDVTVNTVSPGIVWTQLGRHRVKEYSILMKALFWCVCNMVLKSPWYGAQTVVYCCVASEIEGVSGQMFRECKLMSLKPHAQDAIAADKLWKISSEQANLQTILNEIQ</sequence>